<keyword evidence="2" id="KW-1185">Reference proteome</keyword>
<sequence length="229" mass="26228">MSHHYDEPRHLLVQASGDRSPLYTAEAGVHANVEQFALNVPVEDPELSLPDDLAHRLVSWSQARPENGFTSRPQLRKYTRQGREAAQRLAKHLGPLWVVRYRDEAHDSAKFVCWGCDRLHWTIDAHGTPPHPVHITVQGEYHWYPLRAEGFEDFAPDDPATALHLSDILVSDLYQWAKDIDEAMNTWLEDRDDARQQATYERLDHVGEALAERVARELGPGRKVTYRGV</sequence>
<dbReference type="Proteomes" id="UP000308697">
    <property type="component" value="Unassembled WGS sequence"/>
</dbReference>
<dbReference type="RefSeq" id="WP_136740504.1">
    <property type="nucleotide sequence ID" value="NZ_SUMB01000004.1"/>
</dbReference>
<name>A0A4U0NK37_9ACTN</name>
<dbReference type="EMBL" id="SUMB01000004">
    <property type="protein sequence ID" value="TJZ54580.1"/>
    <property type="molecule type" value="Genomic_DNA"/>
</dbReference>
<dbReference type="AlphaFoldDB" id="A0A4U0NK37"/>
<dbReference type="OrthoDB" id="4318612at2"/>
<gene>
    <name evidence="1" type="ORF">FCH28_15925</name>
</gene>
<reference evidence="1 2" key="1">
    <citation type="submission" date="2019-04" db="EMBL/GenBank/DDBJ databases">
        <title>Streptomyces piniterrae sp. nov., a heliquinomycin-producing actinomycete isolated from rhizosphere soil of Pinus yunnanensis.</title>
        <authorList>
            <person name="Zhuang X."/>
            <person name="Zhao J."/>
        </authorList>
    </citation>
    <scope>NUCLEOTIDE SEQUENCE [LARGE SCALE GENOMIC DNA]</scope>
    <source>
        <strain evidence="2">jys28</strain>
    </source>
</reference>
<proteinExistence type="predicted"/>
<organism evidence="1 2">
    <name type="scientific">Streptomyces piniterrae</name>
    <dbReference type="NCBI Taxonomy" id="2571125"/>
    <lineage>
        <taxon>Bacteria</taxon>
        <taxon>Bacillati</taxon>
        <taxon>Actinomycetota</taxon>
        <taxon>Actinomycetes</taxon>
        <taxon>Kitasatosporales</taxon>
        <taxon>Streptomycetaceae</taxon>
        <taxon>Streptomyces</taxon>
    </lineage>
</organism>
<evidence type="ECO:0000313" key="2">
    <source>
        <dbReference type="Proteomes" id="UP000308697"/>
    </source>
</evidence>
<protein>
    <submittedName>
        <fullName evidence="1">Uncharacterized protein</fullName>
    </submittedName>
</protein>
<evidence type="ECO:0000313" key="1">
    <source>
        <dbReference type="EMBL" id="TJZ54580.1"/>
    </source>
</evidence>
<comment type="caution">
    <text evidence="1">The sequence shown here is derived from an EMBL/GenBank/DDBJ whole genome shotgun (WGS) entry which is preliminary data.</text>
</comment>
<accession>A0A4U0NK37</accession>